<gene>
    <name evidence="1" type="ORF">CRHIZ90672A_00017020</name>
</gene>
<keyword evidence="2" id="KW-1185">Reference proteome</keyword>
<comment type="caution">
    <text evidence="1">The sequence shown here is derived from an EMBL/GenBank/DDBJ whole genome shotgun (WGS) entry which is preliminary data.</text>
</comment>
<accession>A0A9N9V2Q0</accession>
<protein>
    <submittedName>
        <fullName evidence="1">Uncharacterized protein</fullName>
    </submittedName>
</protein>
<dbReference type="OrthoDB" id="10403604at2759"/>
<evidence type="ECO:0000313" key="1">
    <source>
        <dbReference type="EMBL" id="CAH0015926.1"/>
    </source>
</evidence>
<name>A0A9N9V2Q0_9HYPO</name>
<evidence type="ECO:0000313" key="2">
    <source>
        <dbReference type="Proteomes" id="UP000696573"/>
    </source>
</evidence>
<organism evidence="1 2">
    <name type="scientific">Clonostachys rhizophaga</name>
    <dbReference type="NCBI Taxonomy" id="160324"/>
    <lineage>
        <taxon>Eukaryota</taxon>
        <taxon>Fungi</taxon>
        <taxon>Dikarya</taxon>
        <taxon>Ascomycota</taxon>
        <taxon>Pezizomycotina</taxon>
        <taxon>Sordariomycetes</taxon>
        <taxon>Hypocreomycetidae</taxon>
        <taxon>Hypocreales</taxon>
        <taxon>Bionectriaceae</taxon>
        <taxon>Clonostachys</taxon>
    </lineage>
</organism>
<dbReference type="Proteomes" id="UP000696573">
    <property type="component" value="Unassembled WGS sequence"/>
</dbReference>
<dbReference type="AlphaFoldDB" id="A0A9N9V2Q0"/>
<sequence>MAYKAHEKDRVWMQNQVLSRAPNWQQHLTDIRNVLVEIHHKKLLSQAGVNSLLTIMLYGLEGFISEISSPLRICMYRQGNVYVPAFYRAPPTNHQYLPVHNSSIEVCRRLSTCHGIPPRKRRKQQLLEDEMAAEPKASIQSHRIPKPLVRDPPYHPTVASLFNNRENIYVNRVRRPTATDVPPVLSPGPQSSIEVCRRLSMCHGIPRRSINWQLAQWKRSGDDPKFWLKHMDDKGDHIRVDRGLPPAKLVDENYNIKSIVNWQLARFVPTEEAFDPVSSPQT</sequence>
<reference evidence="1" key="1">
    <citation type="submission" date="2021-10" db="EMBL/GenBank/DDBJ databases">
        <authorList>
            <person name="Piombo E."/>
        </authorList>
    </citation>
    <scope>NUCLEOTIDE SEQUENCE</scope>
</reference>
<dbReference type="EMBL" id="CABFNQ020000452">
    <property type="protein sequence ID" value="CAH0015926.1"/>
    <property type="molecule type" value="Genomic_DNA"/>
</dbReference>
<proteinExistence type="predicted"/>